<evidence type="ECO:0000256" key="2">
    <source>
        <dbReference type="ARBA" id="ARBA00022801"/>
    </source>
</evidence>
<dbReference type="SUPFAM" id="SSF53098">
    <property type="entry name" value="Ribonuclease H-like"/>
    <property type="match status" value="1"/>
</dbReference>
<evidence type="ECO:0000313" key="5">
    <source>
        <dbReference type="Proteomes" id="UP001159363"/>
    </source>
</evidence>
<keyword evidence="2" id="KW-0378">Hydrolase</keyword>
<dbReference type="InterPro" id="IPR001584">
    <property type="entry name" value="Integrase_cat-core"/>
</dbReference>
<dbReference type="CDD" id="cd09272">
    <property type="entry name" value="RNase_HI_RT_Ty1"/>
    <property type="match status" value="1"/>
</dbReference>
<dbReference type="PROSITE" id="PS50994">
    <property type="entry name" value="INTEGRASE"/>
    <property type="match status" value="1"/>
</dbReference>
<name>A0ABQ9G416_9NEOP</name>
<dbReference type="Gene3D" id="3.30.420.10">
    <property type="entry name" value="Ribonuclease H-like superfamily/Ribonuclease H"/>
    <property type="match status" value="1"/>
</dbReference>
<gene>
    <name evidence="4" type="ORF">PR048_033711</name>
</gene>
<dbReference type="PANTHER" id="PTHR42648:SF28">
    <property type="entry name" value="TRANSPOSON-ENCODED PROTEIN WITH RIBONUCLEASE H-LIKE AND RETROVIRUS ZINC FINGER-LIKE DOMAINS"/>
    <property type="match status" value="1"/>
</dbReference>
<dbReference type="InterPro" id="IPR012337">
    <property type="entry name" value="RNaseH-like_sf"/>
</dbReference>
<accession>A0ABQ9G416</accession>
<dbReference type="Pfam" id="PF07727">
    <property type="entry name" value="RVT_2"/>
    <property type="match status" value="1"/>
</dbReference>
<dbReference type="PANTHER" id="PTHR42648">
    <property type="entry name" value="TRANSPOSASE, PUTATIVE-RELATED"/>
    <property type="match status" value="1"/>
</dbReference>
<keyword evidence="1" id="KW-0479">Metal-binding</keyword>
<evidence type="ECO:0000256" key="1">
    <source>
        <dbReference type="ARBA" id="ARBA00022723"/>
    </source>
</evidence>
<organism evidence="4 5">
    <name type="scientific">Dryococelus australis</name>
    <dbReference type="NCBI Taxonomy" id="614101"/>
    <lineage>
        <taxon>Eukaryota</taxon>
        <taxon>Metazoa</taxon>
        <taxon>Ecdysozoa</taxon>
        <taxon>Arthropoda</taxon>
        <taxon>Hexapoda</taxon>
        <taxon>Insecta</taxon>
        <taxon>Pterygota</taxon>
        <taxon>Neoptera</taxon>
        <taxon>Polyneoptera</taxon>
        <taxon>Phasmatodea</taxon>
        <taxon>Verophasmatodea</taxon>
        <taxon>Anareolatae</taxon>
        <taxon>Phasmatidae</taxon>
        <taxon>Eurycanthinae</taxon>
        <taxon>Dryococelus</taxon>
    </lineage>
</organism>
<dbReference type="EMBL" id="JARBHB010000017">
    <property type="protein sequence ID" value="KAJ8866187.1"/>
    <property type="molecule type" value="Genomic_DNA"/>
</dbReference>
<dbReference type="InterPro" id="IPR039537">
    <property type="entry name" value="Retrotran_Ty1/copia-like"/>
</dbReference>
<dbReference type="InterPro" id="IPR057670">
    <property type="entry name" value="SH3_retrovirus"/>
</dbReference>
<dbReference type="InterPro" id="IPR013103">
    <property type="entry name" value="RVT_2"/>
</dbReference>
<evidence type="ECO:0000313" key="4">
    <source>
        <dbReference type="EMBL" id="KAJ8866187.1"/>
    </source>
</evidence>
<protein>
    <recommendedName>
        <fullName evidence="3">Integrase catalytic domain-containing protein</fullName>
    </recommendedName>
</protein>
<sequence length="1681" mass="193653">MASTLASHLVDPGFIRGEFAPGFLHVGIVLDNAACQQVFLGNSCFPRPCIPVPLHPRVSFHVMFRDDGHLRVLATKPVTLRVLPRLGIGSRTLAVCLLDSLVGLINVLGQLPCQLQVLRQAVQVSCSLVLGILDDLLSVFCSCDRLLRHWLHTLVRQPREESAGDARHIRHCLEKLEWVRELQCRTIPAFTCRAMQGNHEGWPGWDSNPCPPKCKSTLLSNISPLVQQPLKGLNLFSSHLLMALSPSSPLELRSRTTATACLAELSCGSRSRWAWSSVPLASSSSEVDHVWEAVIGYETTPGFVLPHTETRRQARNNVIALAIIFKYVGENFEGDIAEIDSVNKAWKKLDELCNDGGLKKITKAGYKFTKRQVAGMIIGNLTEEFAVCIPSLEAEMTKLLLSMVKTRLLTEERRKKIQLSEMEANISKHEQDEAEALVVQQKERRWMLWETRPCIHILLQRIKVLQLWETRPCIHILLQRIKVLQLWETRPCIHILLQRIKVLQLWETRPCIHILLQRIKVLHLWETRPCIHILLQCIKVLQLWETRPCIHILLQRIKVLQLWETRPCIHILLQRIKVLHLWETRPCIHILLQCIKVLQLWETRPCIHILLQRIKVLQLWETRQCIHILLQRIKVLQLWETRPCIHILLQRIKVLHLWETRPCIHILLQRIKVLQLWETRPCIHILLQRIKVLQLWETRPCIHILLQRIKVLHLWETRPCIHILLQCIKVLQLWETRPCIHILLQRIKVLQLWETRPCIHILLQRIKVLHLWETRPCIHILLQRIKVLQLWETRQCIHILLQRIKVLQLWETRPCIHILLQRIKVLHLWETRPCIHILLQRIKVLQLWETRPCIHILLQRIKVLHLWETRPCIHILLHRIKVLQLRVAWTSLEVLHGSAQVTEQGTPVETDFIVDIPLLLKCPGCRCHRKLSEVDKYHRNLGMETCSECIQGKLCNKGVPKYCERKAEKPLDVVHTDVVGKINPPSLGQVQYDVTMIDEYSRYNVAICVNTKNEVLDVFCRYQANAEKLHGVGYGMVQSGNGTEYTCSGFQQQLQRSGIPHRGTVPYILQQNRLAERQNRTMFDTVRCVLIQSGLTKEFWGDAVVINTCPSSAIHFHIHYELCFNRQLGEEEVAKLKIFGCQACAVRVNRKKLDSKAESCVLIGYEAGTKDGYRLWSLERENVIIRSSVVFEEEKFPFKGKGQVKDVSKSKGEETYFDITHVEGPEVELGFELEGVGQEIEDNEEILGVESLPDIGQEKVTEPMTVGEALSSLESDTWIEVEKNEMKRKDVWEIIERPENVKVFSLKHDGEGQIQMHKARLVAQGFKKQMNFGYEDTVSPVIKRKSMKLLMGIAEEMGSEEEVKSVRDNSASKLEIKDLGIATNVLSIKVEQMEGGVMLSQKVYIENIINDFCMTVCKPSKTMSPPGYTAAEDDEQESSATIYRSAVGTSCVARSTMDAEYMAMAEVSREVIWVIDMLSGLGMEVLISTPCKINADNAAEIKLSESDNVSERSKHIDIMKSGPECAAEVILVDWSGGECTHPHCKALCMKCGITRRLLHQQQFLLVHVVGVVELCGDLFAVPCYGVCQHTSELAKIIKETRMRLYEHVKGLGSERLMRILQLKYNVRRLQGILKKLVKFGSRSLTFQKCIKGQEFKYYTVRRLKKRWEEQVAERARRSKNW</sequence>
<dbReference type="Proteomes" id="UP001159363">
    <property type="component" value="Chromosome 16"/>
</dbReference>
<evidence type="ECO:0000259" key="3">
    <source>
        <dbReference type="PROSITE" id="PS50994"/>
    </source>
</evidence>
<dbReference type="Pfam" id="PF00665">
    <property type="entry name" value="rve"/>
    <property type="match status" value="1"/>
</dbReference>
<comment type="caution">
    <text evidence="4">The sequence shown here is derived from an EMBL/GenBank/DDBJ whole genome shotgun (WGS) entry which is preliminary data.</text>
</comment>
<proteinExistence type="predicted"/>
<reference evidence="4 5" key="1">
    <citation type="submission" date="2023-02" db="EMBL/GenBank/DDBJ databases">
        <title>LHISI_Scaffold_Assembly.</title>
        <authorList>
            <person name="Stuart O.P."/>
            <person name="Cleave R."/>
            <person name="Magrath M.J.L."/>
            <person name="Mikheyev A.S."/>
        </authorList>
    </citation>
    <scope>NUCLEOTIDE SEQUENCE [LARGE SCALE GENOMIC DNA]</scope>
    <source>
        <strain evidence="4">Daus_M_001</strain>
        <tissue evidence="4">Leg muscle</tissue>
    </source>
</reference>
<dbReference type="Pfam" id="PF25597">
    <property type="entry name" value="SH3_retrovirus"/>
    <property type="match status" value="1"/>
</dbReference>
<dbReference type="InterPro" id="IPR036397">
    <property type="entry name" value="RNaseH_sf"/>
</dbReference>
<feature type="domain" description="Integrase catalytic" evidence="3">
    <location>
        <begin position="966"/>
        <end position="1087"/>
    </location>
</feature>
<keyword evidence="5" id="KW-1185">Reference proteome</keyword>